<keyword evidence="2" id="KW-1185">Reference proteome</keyword>
<sequence length="109" mass="11464">MLLSVSCLAKSEFCMSAYLRVCLLGALAPMPALRVVLPSSWNAPGLRPLNPSQTSAVDASLKPTIPAKTCLAASTKWTPPFLQLIPPSSSADFPTVPGPFVSLNVLLGR</sequence>
<evidence type="ECO:0000313" key="1">
    <source>
        <dbReference type="EMBL" id="KAL1523335.1"/>
    </source>
</evidence>
<protein>
    <recommendedName>
        <fullName evidence="3">Secreted protein</fullName>
    </recommendedName>
</protein>
<name>A0AB34JMX9_PRYPA</name>
<reference evidence="1 2" key="1">
    <citation type="journal article" date="2024" name="Science">
        <title>Giant polyketide synthase enzymes in the biosynthesis of giant marine polyether toxins.</title>
        <authorList>
            <person name="Fallon T.R."/>
            <person name="Shende V.V."/>
            <person name="Wierzbicki I.H."/>
            <person name="Pendleton A.L."/>
            <person name="Watervoot N.F."/>
            <person name="Auber R.P."/>
            <person name="Gonzalez D.J."/>
            <person name="Wisecaver J.H."/>
            <person name="Moore B.S."/>
        </authorList>
    </citation>
    <scope>NUCLEOTIDE SEQUENCE [LARGE SCALE GENOMIC DNA]</scope>
    <source>
        <strain evidence="1 2">12B1</strain>
    </source>
</reference>
<proteinExistence type="predicted"/>
<gene>
    <name evidence="1" type="ORF">AB1Y20_018281</name>
</gene>
<dbReference type="Proteomes" id="UP001515480">
    <property type="component" value="Unassembled WGS sequence"/>
</dbReference>
<accession>A0AB34JMX9</accession>
<organism evidence="1 2">
    <name type="scientific">Prymnesium parvum</name>
    <name type="common">Toxic golden alga</name>
    <dbReference type="NCBI Taxonomy" id="97485"/>
    <lineage>
        <taxon>Eukaryota</taxon>
        <taxon>Haptista</taxon>
        <taxon>Haptophyta</taxon>
        <taxon>Prymnesiophyceae</taxon>
        <taxon>Prymnesiales</taxon>
        <taxon>Prymnesiaceae</taxon>
        <taxon>Prymnesium</taxon>
    </lineage>
</organism>
<dbReference type="AlphaFoldDB" id="A0AB34JMX9"/>
<evidence type="ECO:0008006" key="3">
    <source>
        <dbReference type="Google" id="ProtNLM"/>
    </source>
</evidence>
<evidence type="ECO:0000313" key="2">
    <source>
        <dbReference type="Proteomes" id="UP001515480"/>
    </source>
</evidence>
<dbReference type="EMBL" id="JBGBPQ010000006">
    <property type="protein sequence ID" value="KAL1523335.1"/>
    <property type="molecule type" value="Genomic_DNA"/>
</dbReference>
<comment type="caution">
    <text evidence="1">The sequence shown here is derived from an EMBL/GenBank/DDBJ whole genome shotgun (WGS) entry which is preliminary data.</text>
</comment>